<dbReference type="SUPFAM" id="SSF143120">
    <property type="entry name" value="YefM-like"/>
    <property type="match status" value="1"/>
</dbReference>
<dbReference type="EMBL" id="NISK01000004">
    <property type="protein sequence ID" value="OWQ94611.1"/>
    <property type="molecule type" value="Genomic_DNA"/>
</dbReference>
<dbReference type="Gene3D" id="3.40.1620.10">
    <property type="entry name" value="YefM-like domain"/>
    <property type="match status" value="1"/>
</dbReference>
<accession>A0A246JPC1</accession>
<evidence type="ECO:0000256" key="1">
    <source>
        <dbReference type="ARBA" id="ARBA00009981"/>
    </source>
</evidence>
<dbReference type="NCBIfam" id="TIGR01552">
    <property type="entry name" value="phd_fam"/>
    <property type="match status" value="1"/>
</dbReference>
<dbReference type="AlphaFoldDB" id="A0A246JPC1"/>
<reference evidence="3 4" key="1">
    <citation type="journal article" date="2010" name="Int. J. Syst. Evol. Microbiol.">
        <title>Sphingopyxis bauzanensis sp. nov., a psychrophilic bacterium isolated from soil.</title>
        <authorList>
            <person name="Zhang D.C."/>
            <person name="Liu H.C."/>
            <person name="Xin Y.H."/>
            <person name="Zhou Y.G."/>
            <person name="Schinner F."/>
            <person name="Margesin R."/>
        </authorList>
    </citation>
    <scope>NUCLEOTIDE SEQUENCE [LARGE SCALE GENOMIC DNA]</scope>
    <source>
        <strain evidence="3 4">DSM 22271</strain>
    </source>
</reference>
<dbReference type="OrthoDB" id="9800503at2"/>
<gene>
    <name evidence="3" type="ORF">CDQ92_16160</name>
</gene>
<sequence length="85" mass="9263">MTVVTIHEAKTNLSRLIARVLAGEEVTIARGKEPVVKLMPVNTPPQTKRILGTLKGKIDLDAGFWDPLPEEDLALWNGEGSSEAQ</sequence>
<dbReference type="Proteomes" id="UP000197361">
    <property type="component" value="Unassembled WGS sequence"/>
</dbReference>
<proteinExistence type="inferred from homology"/>
<name>A0A246JPC1_9SPHN</name>
<organism evidence="3 4">
    <name type="scientific">Sphingopyxis bauzanensis</name>
    <dbReference type="NCBI Taxonomy" id="651663"/>
    <lineage>
        <taxon>Bacteria</taxon>
        <taxon>Pseudomonadati</taxon>
        <taxon>Pseudomonadota</taxon>
        <taxon>Alphaproteobacteria</taxon>
        <taxon>Sphingomonadales</taxon>
        <taxon>Sphingomonadaceae</taxon>
        <taxon>Sphingopyxis</taxon>
    </lineage>
</organism>
<comment type="caution">
    <text evidence="3">The sequence shown here is derived from an EMBL/GenBank/DDBJ whole genome shotgun (WGS) entry which is preliminary data.</text>
</comment>
<dbReference type="InterPro" id="IPR036165">
    <property type="entry name" value="YefM-like_sf"/>
</dbReference>
<evidence type="ECO:0000313" key="4">
    <source>
        <dbReference type="Proteomes" id="UP000197361"/>
    </source>
</evidence>
<keyword evidence="4" id="KW-1185">Reference proteome</keyword>
<evidence type="ECO:0000256" key="2">
    <source>
        <dbReference type="RuleBase" id="RU362080"/>
    </source>
</evidence>
<dbReference type="RefSeq" id="WP_088442569.1">
    <property type="nucleotide sequence ID" value="NZ_BMMC01000008.1"/>
</dbReference>
<comment type="function">
    <text evidence="2">Antitoxin component of a type II toxin-antitoxin (TA) system.</text>
</comment>
<evidence type="ECO:0000313" key="3">
    <source>
        <dbReference type="EMBL" id="OWQ94611.1"/>
    </source>
</evidence>
<dbReference type="InterPro" id="IPR006442">
    <property type="entry name" value="Antitoxin_Phd/YefM"/>
</dbReference>
<dbReference type="Pfam" id="PF02604">
    <property type="entry name" value="PhdYeFM_antitox"/>
    <property type="match status" value="1"/>
</dbReference>
<protein>
    <recommendedName>
        <fullName evidence="2">Antitoxin</fullName>
    </recommendedName>
</protein>
<comment type="similarity">
    <text evidence="1 2">Belongs to the phD/YefM antitoxin family.</text>
</comment>